<dbReference type="AlphaFoldDB" id="A0A2H3DSJ6"/>
<keyword evidence="1" id="KW-0732">Signal</keyword>
<dbReference type="Proteomes" id="UP000217790">
    <property type="component" value="Unassembled WGS sequence"/>
</dbReference>
<keyword evidence="3" id="KW-1185">Reference proteome</keyword>
<name>A0A2H3DSJ6_ARMGA</name>
<reference evidence="3" key="1">
    <citation type="journal article" date="2017" name="Nat. Ecol. Evol.">
        <title>Genome expansion and lineage-specific genetic innovations in the forest pathogenic fungi Armillaria.</title>
        <authorList>
            <person name="Sipos G."/>
            <person name="Prasanna A.N."/>
            <person name="Walter M.C."/>
            <person name="O'Connor E."/>
            <person name="Balint B."/>
            <person name="Krizsan K."/>
            <person name="Kiss B."/>
            <person name="Hess J."/>
            <person name="Varga T."/>
            <person name="Slot J."/>
            <person name="Riley R."/>
            <person name="Boka B."/>
            <person name="Rigling D."/>
            <person name="Barry K."/>
            <person name="Lee J."/>
            <person name="Mihaltcheva S."/>
            <person name="LaButti K."/>
            <person name="Lipzen A."/>
            <person name="Waldron R."/>
            <person name="Moloney N.M."/>
            <person name="Sperisen C."/>
            <person name="Kredics L."/>
            <person name="Vagvoelgyi C."/>
            <person name="Patrignani A."/>
            <person name="Fitzpatrick D."/>
            <person name="Nagy I."/>
            <person name="Doyle S."/>
            <person name="Anderson J.B."/>
            <person name="Grigoriev I.V."/>
            <person name="Gueldener U."/>
            <person name="Muensterkoetter M."/>
            <person name="Nagy L.G."/>
        </authorList>
    </citation>
    <scope>NUCLEOTIDE SEQUENCE [LARGE SCALE GENOMIC DNA]</scope>
    <source>
        <strain evidence="3">Ar21-2</strain>
    </source>
</reference>
<proteinExistence type="predicted"/>
<feature type="chain" id="PRO_5013574701" evidence="1">
    <location>
        <begin position="26"/>
        <end position="150"/>
    </location>
</feature>
<gene>
    <name evidence="2" type="ORF">ARMGADRAFT_725699</name>
</gene>
<feature type="signal peptide" evidence="1">
    <location>
        <begin position="1"/>
        <end position="25"/>
    </location>
</feature>
<organism evidence="2 3">
    <name type="scientific">Armillaria gallica</name>
    <name type="common">Bulbous honey fungus</name>
    <name type="synonym">Armillaria bulbosa</name>
    <dbReference type="NCBI Taxonomy" id="47427"/>
    <lineage>
        <taxon>Eukaryota</taxon>
        <taxon>Fungi</taxon>
        <taxon>Dikarya</taxon>
        <taxon>Basidiomycota</taxon>
        <taxon>Agaricomycotina</taxon>
        <taxon>Agaricomycetes</taxon>
        <taxon>Agaricomycetidae</taxon>
        <taxon>Agaricales</taxon>
        <taxon>Marasmiineae</taxon>
        <taxon>Physalacriaceae</taxon>
        <taxon>Armillaria</taxon>
    </lineage>
</organism>
<dbReference type="InParanoid" id="A0A2H3DSJ6"/>
<dbReference type="EMBL" id="KZ293650">
    <property type="protein sequence ID" value="PBK97060.1"/>
    <property type="molecule type" value="Genomic_DNA"/>
</dbReference>
<protein>
    <submittedName>
        <fullName evidence="2">Uncharacterized protein</fullName>
    </submittedName>
</protein>
<sequence>MFPQPHALLALALFFRPFFVSQTEAKSLTPSGNQYYCCQASWTDDQEIFGQECVQYSCEAVHELCCSSVAEVCAVPSHVIRIADEHLEEQHSDKLHPIRPHLSVPAVGEPPFPFRSHLLHRKRIRSIFASTSRLLSPLIRRSAATMDFLY</sequence>
<evidence type="ECO:0000313" key="2">
    <source>
        <dbReference type="EMBL" id="PBK97060.1"/>
    </source>
</evidence>
<evidence type="ECO:0000256" key="1">
    <source>
        <dbReference type="SAM" id="SignalP"/>
    </source>
</evidence>
<evidence type="ECO:0000313" key="3">
    <source>
        <dbReference type="Proteomes" id="UP000217790"/>
    </source>
</evidence>
<dbReference type="OrthoDB" id="3032233at2759"/>
<accession>A0A2H3DSJ6</accession>